<dbReference type="KEGG" id="hdo:MUK72_17975"/>
<keyword evidence="2" id="KW-0614">Plasmid</keyword>
<evidence type="ECO:0000313" key="3">
    <source>
        <dbReference type="Proteomes" id="UP000830542"/>
    </source>
</evidence>
<protein>
    <submittedName>
        <fullName evidence="2">Uncharacterized protein</fullName>
    </submittedName>
</protein>
<sequence length="147" mass="15610">MSPDTIPPGTPNCPECGASRWTESTDGLSAGLMVCLECGYLPRASVREAINATEDAPAETYQVPAVDPETGDGWDVEVEAESLRDAMQKASNPPDAHVASSFVQKHLEIGGRKLPARVVNEQLRSSTSAHPGVLRIGHEDGNQTAQC</sequence>
<keyword evidence="3" id="KW-1185">Reference proteome</keyword>
<dbReference type="RefSeq" id="WP_244706545.1">
    <property type="nucleotide sequence ID" value="NZ_BAAADN010000024.1"/>
</dbReference>
<accession>A0AAX3ASS6</accession>
<dbReference type="EMBL" id="CP095008">
    <property type="protein sequence ID" value="UOO97155.1"/>
    <property type="molecule type" value="Genomic_DNA"/>
</dbReference>
<organism evidence="2 3">
    <name type="scientific">Halococcus dombrowskii</name>
    <dbReference type="NCBI Taxonomy" id="179637"/>
    <lineage>
        <taxon>Archaea</taxon>
        <taxon>Methanobacteriati</taxon>
        <taxon>Methanobacteriota</taxon>
        <taxon>Stenosarchaea group</taxon>
        <taxon>Halobacteria</taxon>
        <taxon>Halobacteriales</taxon>
        <taxon>Halococcaceae</taxon>
        <taxon>Halococcus</taxon>
    </lineage>
</organism>
<dbReference type="GeneID" id="71763777"/>
<dbReference type="AlphaFoldDB" id="A0AAX3ASS6"/>
<evidence type="ECO:0000256" key="1">
    <source>
        <dbReference type="SAM" id="MobiDB-lite"/>
    </source>
</evidence>
<name>A0AAX3ASS6_HALDO</name>
<reference evidence="2" key="1">
    <citation type="submission" date="2022-04" db="EMBL/GenBank/DDBJ databases">
        <title>Sequencing and genomic assembly of Halococcus dombrowskii.</title>
        <authorList>
            <person name="Lim S.W."/>
            <person name="MacLea K.S."/>
        </authorList>
    </citation>
    <scope>NUCLEOTIDE SEQUENCE</scope>
    <source>
        <strain evidence="2">H4</strain>
        <plasmid evidence="2">unnamed3</plasmid>
    </source>
</reference>
<gene>
    <name evidence="2" type="ORF">MUK72_17975</name>
</gene>
<feature type="region of interest" description="Disordered" evidence="1">
    <location>
        <begin position="125"/>
        <end position="147"/>
    </location>
</feature>
<dbReference type="Proteomes" id="UP000830542">
    <property type="component" value="Plasmid unnamed3"/>
</dbReference>
<geneLocation type="plasmid" evidence="2 3">
    <name>unnamed3</name>
</geneLocation>
<evidence type="ECO:0000313" key="2">
    <source>
        <dbReference type="EMBL" id="UOO97155.1"/>
    </source>
</evidence>
<proteinExistence type="predicted"/>